<dbReference type="Proteomes" id="UP001230220">
    <property type="component" value="Unassembled WGS sequence"/>
</dbReference>
<dbReference type="RefSeq" id="WP_307409438.1">
    <property type="nucleotide sequence ID" value="NZ_JAUSUR010000005.1"/>
</dbReference>
<reference evidence="1 2" key="1">
    <citation type="submission" date="2023-07" db="EMBL/GenBank/DDBJ databases">
        <title>Genomic Encyclopedia of Type Strains, Phase IV (KMG-IV): sequencing the most valuable type-strain genomes for metagenomic binning, comparative biology and taxonomic classification.</title>
        <authorList>
            <person name="Goeker M."/>
        </authorList>
    </citation>
    <scope>NUCLEOTIDE SEQUENCE [LARGE SCALE GENOMIC DNA]</scope>
    <source>
        <strain evidence="1 2">DSM 16784</strain>
    </source>
</reference>
<sequence length="115" mass="13674">MFNEICIYEVKLDKQEEVEELMKEVAEFYKLQPGVIDVKYIKRTHRQKDFNAVKKGEPPIELTRYIGKVTYVLYWVLESKEAHAAIYPLALEKFYKRWTRCLTTMPKIILGENIA</sequence>
<dbReference type="SUPFAM" id="SSF54909">
    <property type="entry name" value="Dimeric alpha+beta barrel"/>
    <property type="match status" value="1"/>
</dbReference>
<evidence type="ECO:0000313" key="1">
    <source>
        <dbReference type="EMBL" id="MDQ0362118.1"/>
    </source>
</evidence>
<dbReference type="EMBL" id="JAUSUR010000005">
    <property type="protein sequence ID" value="MDQ0362118.1"/>
    <property type="molecule type" value="Genomic_DNA"/>
</dbReference>
<gene>
    <name evidence="1" type="ORF">J2S15_002871</name>
</gene>
<organism evidence="1 2">
    <name type="scientific">Breznakia pachnodae</name>
    <dbReference type="NCBI Taxonomy" id="265178"/>
    <lineage>
        <taxon>Bacteria</taxon>
        <taxon>Bacillati</taxon>
        <taxon>Bacillota</taxon>
        <taxon>Erysipelotrichia</taxon>
        <taxon>Erysipelotrichales</taxon>
        <taxon>Erysipelotrichaceae</taxon>
        <taxon>Breznakia</taxon>
    </lineage>
</organism>
<protein>
    <submittedName>
        <fullName evidence="1">Uncharacterized protein</fullName>
    </submittedName>
</protein>
<evidence type="ECO:0000313" key="2">
    <source>
        <dbReference type="Proteomes" id="UP001230220"/>
    </source>
</evidence>
<accession>A0ABU0E5E0</accession>
<comment type="caution">
    <text evidence="1">The sequence shown here is derived from an EMBL/GenBank/DDBJ whole genome shotgun (WGS) entry which is preliminary data.</text>
</comment>
<dbReference type="InterPro" id="IPR011008">
    <property type="entry name" value="Dimeric_a/b-barrel"/>
</dbReference>
<name>A0ABU0E5E0_9FIRM</name>
<proteinExistence type="predicted"/>
<keyword evidence="2" id="KW-1185">Reference proteome</keyword>